<evidence type="ECO:0000256" key="5">
    <source>
        <dbReference type="ARBA" id="ARBA00023326"/>
    </source>
</evidence>
<dbReference type="AlphaFoldDB" id="A0A7J7L921"/>
<reference evidence="7 8" key="1">
    <citation type="journal article" date="2020" name="IScience">
        <title>Genome Sequencing of the Endangered Kingdonia uniflora (Circaeasteraceae, Ranunculales) Reveals Potential Mechanisms of Evolutionary Specialization.</title>
        <authorList>
            <person name="Sun Y."/>
            <person name="Deng T."/>
            <person name="Zhang A."/>
            <person name="Moore M.J."/>
            <person name="Landis J.B."/>
            <person name="Lin N."/>
            <person name="Zhang H."/>
            <person name="Zhang X."/>
            <person name="Huang J."/>
            <person name="Zhang X."/>
            <person name="Sun H."/>
            <person name="Wang H."/>
        </authorList>
    </citation>
    <scope>NUCLEOTIDE SEQUENCE [LARGE SCALE GENOMIC DNA]</scope>
    <source>
        <strain evidence="7">TB1705</strain>
        <tissue evidence="7">Leaf</tissue>
    </source>
</reference>
<dbReference type="OrthoDB" id="3055998at2759"/>
<dbReference type="Gene3D" id="2.60.120.260">
    <property type="entry name" value="Galactose-binding domain-like"/>
    <property type="match status" value="1"/>
</dbReference>
<evidence type="ECO:0000256" key="2">
    <source>
        <dbReference type="ARBA" id="ARBA00022737"/>
    </source>
</evidence>
<dbReference type="Pfam" id="PF00331">
    <property type="entry name" value="Glyco_hydro_10"/>
    <property type="match status" value="1"/>
</dbReference>
<protein>
    <recommendedName>
        <fullName evidence="6">GH10 domain-containing protein</fullName>
    </recommendedName>
</protein>
<dbReference type="PROSITE" id="PS51760">
    <property type="entry name" value="GH10_2"/>
    <property type="match status" value="1"/>
</dbReference>
<proteinExistence type="inferred from homology"/>
<dbReference type="PANTHER" id="PTHR31490:SF2">
    <property type="entry name" value="GLYCOSYL HYDROLASE FAMILY 10 PROTEIN"/>
    <property type="match status" value="1"/>
</dbReference>
<dbReference type="InterPro" id="IPR003305">
    <property type="entry name" value="CenC_carb-bd"/>
</dbReference>
<keyword evidence="5" id="KW-0624">Polysaccharide degradation</keyword>
<dbReference type="SMART" id="SM00633">
    <property type="entry name" value="Glyco_10"/>
    <property type="match status" value="1"/>
</dbReference>
<feature type="domain" description="GH10" evidence="6">
    <location>
        <begin position="210"/>
        <end position="509"/>
    </location>
</feature>
<dbReference type="GO" id="GO:0000272">
    <property type="term" value="P:polysaccharide catabolic process"/>
    <property type="evidence" value="ECO:0007669"/>
    <property type="project" value="UniProtKB-KW"/>
</dbReference>
<evidence type="ECO:0000256" key="1">
    <source>
        <dbReference type="ARBA" id="ARBA00007495"/>
    </source>
</evidence>
<comment type="caution">
    <text evidence="7">The sequence shown here is derived from an EMBL/GenBank/DDBJ whole genome shotgun (WGS) entry which is preliminary data.</text>
</comment>
<keyword evidence="2" id="KW-0677">Repeat</keyword>
<keyword evidence="8" id="KW-1185">Reference proteome</keyword>
<dbReference type="Gene3D" id="2.60.40.1120">
    <property type="entry name" value="Carboxypeptidase-like, regulatory domain"/>
    <property type="match status" value="1"/>
</dbReference>
<dbReference type="SUPFAM" id="SSF49785">
    <property type="entry name" value="Galactose-binding domain-like"/>
    <property type="match status" value="1"/>
</dbReference>
<dbReference type="SUPFAM" id="SSF51445">
    <property type="entry name" value="(Trans)glycosidases"/>
    <property type="match status" value="1"/>
</dbReference>
<gene>
    <name evidence="7" type="ORF">GIB67_010795</name>
</gene>
<sequence>MTINALSYDYTSTIEASFLIFSCLAQPHKPQYGGGIIINPKFDHGLEGWTVFGGAKIESRKSHDGNSFIVAHSRNKSYDCFSQKLHLEKGKLYTLSAWIQVSKGSVLVTVSFKTKSGFMNAGGVLAESGCWTMLKGGLTVDTSGPAEIYFESKNTDVEIWVDSVSLQSFTEEQWRVDQDKTIEQARKRNVKLHAVDSQGKSLVGAKVFIKQNRPGFPFGAAMDKTILNNPTYQKWFVSRFKVTTFENEMKWYSTEQNPGREDYSTADAMLKFAKGYGISVRGHNILWDDPNYQPSWIKSLSPDQLRAASEKRINSVVSKYAGQVIAWDVMNEDLHFSYFEDKLGSDFSRVVFQKVHQLDSKTLMFLNDFNTVEDSRDGKTVPGMYLKKLREILGFFGNSVPIGIGLEGHYSTPNIPYMRAAIDTLAAARMPIWLTEVDVSSNQNQVSSLANFVTSGALYLEQILREAYAHPAVHGIILWTARRPEGCYRMCLTDNSFRNLPTGDVVDKLLREWRQMSLEDTTDENGFFEASLVHGDYDVTISHPSMNSSTKSFATTTGTSQETTLHFQIKA</sequence>
<dbReference type="Proteomes" id="UP000541444">
    <property type="component" value="Unassembled WGS sequence"/>
</dbReference>
<comment type="similarity">
    <text evidence="1">Belongs to the glycosyl hydrolase 10 (cellulase F) family.</text>
</comment>
<dbReference type="Gene3D" id="3.20.20.80">
    <property type="entry name" value="Glycosidases"/>
    <property type="match status" value="1"/>
</dbReference>
<accession>A0A7J7L921</accession>
<dbReference type="InterPro" id="IPR044846">
    <property type="entry name" value="GH10"/>
</dbReference>
<keyword evidence="4" id="KW-0119">Carbohydrate metabolism</keyword>
<name>A0A7J7L921_9MAGN</name>
<evidence type="ECO:0000256" key="3">
    <source>
        <dbReference type="ARBA" id="ARBA00022801"/>
    </source>
</evidence>
<keyword evidence="3" id="KW-0378">Hydrolase</keyword>
<dbReference type="Pfam" id="PF02018">
    <property type="entry name" value="CBM_4_9"/>
    <property type="match status" value="1"/>
</dbReference>
<dbReference type="EMBL" id="JACGCM010002535">
    <property type="protein sequence ID" value="KAF6139069.1"/>
    <property type="molecule type" value="Genomic_DNA"/>
</dbReference>
<dbReference type="InterPro" id="IPR008979">
    <property type="entry name" value="Galactose-bd-like_sf"/>
</dbReference>
<dbReference type="GO" id="GO:0031176">
    <property type="term" value="F:endo-1,4-beta-xylanase activity"/>
    <property type="evidence" value="ECO:0007669"/>
    <property type="project" value="UniProtKB-ARBA"/>
</dbReference>
<dbReference type="InterPro" id="IPR017853">
    <property type="entry name" value="GH"/>
</dbReference>
<evidence type="ECO:0000313" key="8">
    <source>
        <dbReference type="Proteomes" id="UP000541444"/>
    </source>
</evidence>
<dbReference type="InterPro" id="IPR001000">
    <property type="entry name" value="GH10_dom"/>
</dbReference>
<evidence type="ECO:0000313" key="7">
    <source>
        <dbReference type="EMBL" id="KAF6139069.1"/>
    </source>
</evidence>
<dbReference type="PANTHER" id="PTHR31490">
    <property type="entry name" value="GLYCOSYL HYDROLASE"/>
    <property type="match status" value="1"/>
</dbReference>
<evidence type="ECO:0000256" key="4">
    <source>
        <dbReference type="ARBA" id="ARBA00023277"/>
    </source>
</evidence>
<evidence type="ECO:0000259" key="6">
    <source>
        <dbReference type="PROSITE" id="PS51760"/>
    </source>
</evidence>
<organism evidence="7 8">
    <name type="scientific">Kingdonia uniflora</name>
    <dbReference type="NCBI Taxonomy" id="39325"/>
    <lineage>
        <taxon>Eukaryota</taxon>
        <taxon>Viridiplantae</taxon>
        <taxon>Streptophyta</taxon>
        <taxon>Embryophyta</taxon>
        <taxon>Tracheophyta</taxon>
        <taxon>Spermatophyta</taxon>
        <taxon>Magnoliopsida</taxon>
        <taxon>Ranunculales</taxon>
        <taxon>Circaeasteraceae</taxon>
        <taxon>Kingdonia</taxon>
    </lineage>
</organism>